<keyword evidence="5" id="KW-0442">Lipid degradation</keyword>
<dbReference type="GO" id="GO:0006654">
    <property type="term" value="P:phosphatidic acid biosynthetic process"/>
    <property type="evidence" value="ECO:0007669"/>
    <property type="project" value="InterPro"/>
</dbReference>
<name>A0A9N8ZKW1_9GLOM</name>
<dbReference type="GO" id="GO:0035091">
    <property type="term" value="F:phosphatidylinositol binding"/>
    <property type="evidence" value="ECO:0007669"/>
    <property type="project" value="InterPro"/>
</dbReference>
<dbReference type="GO" id="GO:0009395">
    <property type="term" value="P:phospholipid catabolic process"/>
    <property type="evidence" value="ECO:0007669"/>
    <property type="project" value="TreeGrafter"/>
</dbReference>
<gene>
    <name evidence="9" type="ORF">ALEPTO_LOCUS3385</name>
</gene>
<dbReference type="PANTHER" id="PTHR18896:SF186">
    <property type="entry name" value="PHOSPHOLIPASE D"/>
    <property type="match status" value="1"/>
</dbReference>
<protein>
    <recommendedName>
        <fullName evidence="2">phospholipase D</fullName>
        <ecNumber evidence="2">3.1.4.4</ecNumber>
    </recommendedName>
</protein>
<evidence type="ECO:0000256" key="5">
    <source>
        <dbReference type="ARBA" id="ARBA00022963"/>
    </source>
</evidence>
<dbReference type="GO" id="GO:0035556">
    <property type="term" value="P:intracellular signal transduction"/>
    <property type="evidence" value="ECO:0007669"/>
    <property type="project" value="InterPro"/>
</dbReference>
<organism evidence="9 10">
    <name type="scientific">Ambispora leptoticha</name>
    <dbReference type="NCBI Taxonomy" id="144679"/>
    <lineage>
        <taxon>Eukaryota</taxon>
        <taxon>Fungi</taxon>
        <taxon>Fungi incertae sedis</taxon>
        <taxon>Mucoromycota</taxon>
        <taxon>Glomeromycotina</taxon>
        <taxon>Glomeromycetes</taxon>
        <taxon>Archaeosporales</taxon>
        <taxon>Ambisporaceae</taxon>
        <taxon>Ambispora</taxon>
    </lineage>
</organism>
<evidence type="ECO:0000313" key="10">
    <source>
        <dbReference type="Proteomes" id="UP000789508"/>
    </source>
</evidence>
<dbReference type="EC" id="3.1.4.4" evidence="2"/>
<dbReference type="PIRSF" id="PIRSF009376">
    <property type="entry name" value="Phospholipase_D_euk"/>
    <property type="match status" value="1"/>
</dbReference>
<feature type="region of interest" description="Disordered" evidence="7">
    <location>
        <begin position="935"/>
        <end position="969"/>
    </location>
</feature>
<feature type="compositionally biased region" description="Basic and acidic residues" evidence="7">
    <location>
        <begin position="953"/>
        <end position="962"/>
    </location>
</feature>
<feature type="domain" description="PLD phosphodiesterase" evidence="8">
    <location>
        <begin position="645"/>
        <end position="672"/>
    </location>
</feature>
<dbReference type="EMBL" id="CAJVPS010000620">
    <property type="protein sequence ID" value="CAG8498943.1"/>
    <property type="molecule type" value="Genomic_DNA"/>
</dbReference>
<dbReference type="CDD" id="cd09138">
    <property type="entry name" value="PLDc_vPLD1_2_yPLD_like_1"/>
    <property type="match status" value="1"/>
</dbReference>
<dbReference type="OrthoDB" id="14911at2759"/>
<dbReference type="InterPro" id="IPR016555">
    <property type="entry name" value="PLipase_D_euk"/>
</dbReference>
<accession>A0A9N8ZKW1</accession>
<proteinExistence type="inferred from homology"/>
<evidence type="ECO:0000256" key="1">
    <source>
        <dbReference type="ARBA" id="ARBA00008664"/>
    </source>
</evidence>
<keyword evidence="6" id="KW-0443">Lipid metabolism</keyword>
<dbReference type="GO" id="GO:0004630">
    <property type="term" value="F:phospholipase D activity"/>
    <property type="evidence" value="ECO:0007669"/>
    <property type="project" value="UniProtKB-EC"/>
</dbReference>
<evidence type="ECO:0000256" key="7">
    <source>
        <dbReference type="SAM" id="MobiDB-lite"/>
    </source>
</evidence>
<evidence type="ECO:0000256" key="6">
    <source>
        <dbReference type="ARBA" id="ARBA00023098"/>
    </source>
</evidence>
<evidence type="ECO:0000256" key="2">
    <source>
        <dbReference type="ARBA" id="ARBA00012027"/>
    </source>
</evidence>
<dbReference type="InterPro" id="IPR036871">
    <property type="entry name" value="PX_dom_sf"/>
</dbReference>
<dbReference type="InterPro" id="IPR015679">
    <property type="entry name" value="PLipase_D_fam"/>
</dbReference>
<feature type="domain" description="PLD phosphodiesterase" evidence="8">
    <location>
        <begin position="1049"/>
        <end position="1076"/>
    </location>
</feature>
<dbReference type="Proteomes" id="UP000789508">
    <property type="component" value="Unassembled WGS sequence"/>
</dbReference>
<evidence type="ECO:0000256" key="3">
    <source>
        <dbReference type="ARBA" id="ARBA00022737"/>
    </source>
</evidence>
<dbReference type="InterPro" id="IPR001683">
    <property type="entry name" value="PX_dom"/>
</dbReference>
<feature type="region of interest" description="Disordered" evidence="7">
    <location>
        <begin position="170"/>
        <end position="210"/>
    </location>
</feature>
<dbReference type="SUPFAM" id="SSF56024">
    <property type="entry name" value="Phospholipase D/nuclease"/>
    <property type="match status" value="2"/>
</dbReference>
<keyword evidence="4" id="KW-0378">Hydrolase</keyword>
<evidence type="ECO:0000256" key="4">
    <source>
        <dbReference type="ARBA" id="ARBA00022801"/>
    </source>
</evidence>
<dbReference type="SMART" id="SM00155">
    <property type="entry name" value="PLDc"/>
    <property type="match status" value="2"/>
</dbReference>
<dbReference type="Gene3D" id="3.30.1520.10">
    <property type="entry name" value="Phox-like domain"/>
    <property type="match status" value="1"/>
</dbReference>
<dbReference type="Pfam" id="PF00614">
    <property type="entry name" value="PLDc"/>
    <property type="match status" value="2"/>
</dbReference>
<dbReference type="CDD" id="cd01254">
    <property type="entry name" value="PH_PLD"/>
    <property type="match status" value="1"/>
</dbReference>
<dbReference type="Pfam" id="PF00787">
    <property type="entry name" value="PX"/>
    <property type="match status" value="1"/>
</dbReference>
<feature type="compositionally biased region" description="Basic and acidic residues" evidence="7">
    <location>
        <begin position="1004"/>
        <end position="1020"/>
    </location>
</feature>
<keyword evidence="10" id="KW-1185">Reference proteome</keyword>
<evidence type="ECO:0000313" key="9">
    <source>
        <dbReference type="EMBL" id="CAG8498943.1"/>
    </source>
</evidence>
<comment type="caution">
    <text evidence="9">The sequence shown here is derived from an EMBL/GenBank/DDBJ whole genome shotgun (WGS) entry which is preliminary data.</text>
</comment>
<dbReference type="PANTHER" id="PTHR18896">
    <property type="entry name" value="PHOSPHOLIPASE D"/>
    <property type="match status" value="1"/>
</dbReference>
<dbReference type="PROSITE" id="PS50035">
    <property type="entry name" value="PLD"/>
    <property type="match status" value="2"/>
</dbReference>
<feature type="compositionally biased region" description="Polar residues" evidence="7">
    <location>
        <begin position="190"/>
        <end position="206"/>
    </location>
</feature>
<dbReference type="CDD" id="cd09141">
    <property type="entry name" value="PLDc_vPLD1_2_yPLD_like_2"/>
    <property type="match status" value="1"/>
</dbReference>
<evidence type="ECO:0000259" key="8">
    <source>
        <dbReference type="PROSITE" id="PS50035"/>
    </source>
</evidence>
<sequence>NIPHIEAKNSGPTLSNILEHMQQITFSHLRSVFPSGGHSFIVDVDDELEVDGIDVGGDITETIGSFQHGDDASKDVTNKHKAYLRSPETESLEDSIHNIQSSNTEEHSHLQTIKTLINHLVDGEANEGTRIRFNRTRTKGEGISEQLTKEKLAAPYVEEEKPERPEFFRHYSNDVTDSSNTPLIAGGKGSNDNNDVSGDQESTNVTPAKRHLREKIKKAMALSAVNKVFGAVGGRQHLRNDNACMNPIFPSPLAVPFFRFKRDSKGRRAPPILLSMLKLAITDSEYDPSSYLNFRNTFRIELEYGDAKWVIKRTGLDFSELALKLIKLRGDVLELPTFPINIANWFLAKILPGRPENRHRRQSEAALERRKELEKYLLALLKALNYHVCYDLYEFLELSVISITKDMGWKGKEGYMKNKVQRFRTPICSFSNTSERWEREWVIVRDSYIAFCSSIDSPTPADVFLLDPTFKYEKVTTNMFKLHKHVRLENYARRIEIKADSRTLAEFTESINRLRVASPWLKQHQYDSYAPIRENAKVKWYVDGKDYFYAVSEAILAAKSEIYIEDWWLSPELYLRRPAAQNEDFRLDRLLKKKAEEGVMIYIVVYKEVSLAFYMDSYHTKFSLKSLHPNIKVQRHPDHGPEGIMFWAHHEKMVVVDCRIAFIGGLDLCFGRYDTHTHQLADHHPDKNFHIWPGQDYSNPRIKDFDKVAEWARILVDKSKVPRMPWHDVSVGMVGTPARDVARHFVQRWNFIKDEKASGREDLPFLTPKGEFVSTRDESRFKGTCNVQLLRSSADWSSGIKLELSIYNAYIDLIRKSKHFIYIENQFFVTSTGESSNNPIQNIIGQEIVTRITKAYAKGEKFRVIVVMPLLPAFEADLASKDAGTIRMVMHWQYVSICRGGHSILDKLKALNINPEDYISFFALRSYDKIRNFPTEVDNNKRQSSDSNSQKEASLKQKGKEIEENEGSSSSFFGNQDIFACDSIAARALEVLSTENTSNHQQQTKKDSNSVQKEDSFSDEQAYGHEKFEGVEPPWASGHQDVNKGYVTEELYIHTKVMIVDDRYVICGSANLNDRSQLGNRDSEVAIWVEDTLTVSTRMNGENYQASKFAYTLRCSLFKEHLGLIPPQDHHTVTKSSLPPINPKDLYNFHTREHSTTDVIDESSGSKSSKHPTKEDLIVMDPLSDEFYDYWVKTARTNTEAFRAVFRCVPDDNVTDWTEYKNFVPDGTKVPTGHVANALQSPEEIQQKLDKIRGHLVEFPLHFLEKENLMGSVISNAVTPAEIFI</sequence>
<dbReference type="InterPro" id="IPR001736">
    <property type="entry name" value="PLipase_D/transphosphatidylase"/>
</dbReference>
<reference evidence="9" key="1">
    <citation type="submission" date="2021-06" db="EMBL/GenBank/DDBJ databases">
        <authorList>
            <person name="Kallberg Y."/>
            <person name="Tangrot J."/>
            <person name="Rosling A."/>
        </authorList>
    </citation>
    <scope>NUCLEOTIDE SEQUENCE</scope>
    <source>
        <strain evidence="9">FL130A</strain>
    </source>
</reference>
<feature type="non-terminal residue" evidence="9">
    <location>
        <position position="1285"/>
    </location>
</feature>
<dbReference type="SUPFAM" id="SSF64268">
    <property type="entry name" value="PX domain"/>
    <property type="match status" value="1"/>
</dbReference>
<comment type="similarity">
    <text evidence="1">Belongs to the phospholipase D family.</text>
</comment>
<feature type="region of interest" description="Disordered" evidence="7">
    <location>
        <begin position="994"/>
        <end position="1020"/>
    </location>
</feature>
<feature type="compositionally biased region" description="Polar residues" evidence="7">
    <location>
        <begin position="173"/>
        <end position="182"/>
    </location>
</feature>
<keyword evidence="3" id="KW-0677">Repeat</keyword>
<dbReference type="Gene3D" id="3.30.870.10">
    <property type="entry name" value="Endonuclease Chain A"/>
    <property type="match status" value="3"/>
</dbReference>